<dbReference type="STRING" id="105984.A0A427XD90"/>
<dbReference type="OrthoDB" id="2368680at2759"/>
<evidence type="ECO:0000313" key="2">
    <source>
        <dbReference type="EMBL" id="RSH76684.1"/>
    </source>
</evidence>
<name>A0A427XD90_9TREE</name>
<accession>A0A427XD90</accession>
<organism evidence="2 3">
    <name type="scientific">Apiotrichum porosum</name>
    <dbReference type="NCBI Taxonomy" id="105984"/>
    <lineage>
        <taxon>Eukaryota</taxon>
        <taxon>Fungi</taxon>
        <taxon>Dikarya</taxon>
        <taxon>Basidiomycota</taxon>
        <taxon>Agaricomycotina</taxon>
        <taxon>Tremellomycetes</taxon>
        <taxon>Trichosporonales</taxon>
        <taxon>Trichosporonaceae</taxon>
        <taxon>Apiotrichum</taxon>
    </lineage>
</organism>
<protein>
    <recommendedName>
        <fullName evidence="4">Rho termination factor N-terminal domain-containing protein</fullName>
    </recommendedName>
</protein>
<evidence type="ECO:0000256" key="1">
    <source>
        <dbReference type="SAM" id="MobiDB-lite"/>
    </source>
</evidence>
<keyword evidence="3" id="KW-1185">Reference proteome</keyword>
<evidence type="ECO:0008006" key="4">
    <source>
        <dbReference type="Google" id="ProtNLM"/>
    </source>
</evidence>
<dbReference type="EMBL" id="RSCE01000022">
    <property type="protein sequence ID" value="RSH76684.1"/>
    <property type="molecule type" value="Genomic_DNA"/>
</dbReference>
<evidence type="ECO:0000313" key="3">
    <source>
        <dbReference type="Proteomes" id="UP000279236"/>
    </source>
</evidence>
<reference evidence="2 3" key="1">
    <citation type="submission" date="2018-11" db="EMBL/GenBank/DDBJ databases">
        <title>Genome sequence of Apiotrichum porosum DSM 27194.</title>
        <authorList>
            <person name="Aliyu H."/>
            <person name="Gorte O."/>
            <person name="Ochsenreither K."/>
        </authorList>
    </citation>
    <scope>NUCLEOTIDE SEQUENCE [LARGE SCALE GENOMIC DNA]</scope>
    <source>
        <strain evidence="2 3">DSM 27194</strain>
    </source>
</reference>
<gene>
    <name evidence="2" type="ORF">EHS24_005432</name>
</gene>
<dbReference type="AlphaFoldDB" id="A0A427XD90"/>
<feature type="compositionally biased region" description="Low complexity" evidence="1">
    <location>
        <begin position="61"/>
        <end position="81"/>
    </location>
</feature>
<dbReference type="GeneID" id="39589975"/>
<feature type="region of interest" description="Disordered" evidence="1">
    <location>
        <begin position="57"/>
        <end position="114"/>
    </location>
</feature>
<comment type="caution">
    <text evidence="2">The sequence shown here is derived from an EMBL/GenBank/DDBJ whole genome shotgun (WGS) entry which is preliminary data.</text>
</comment>
<dbReference type="Proteomes" id="UP000279236">
    <property type="component" value="Unassembled WGS sequence"/>
</dbReference>
<proteinExistence type="predicted"/>
<sequence>MAPPPPPHPPLHIDKLSLQKCTVPQLKAKCQLLGLQGVSKLNKASLVQKILDTAVSSRQRLPTSDTTAAASLPSSTSTPLPQAHSSTDARSHAPSTIPRAAQTHNVGNKKRRRGDLQALAATIPSNGLGGHRHGTVENRVQHIKTHFLERLFRRLNAARSPPILSSPFPTPIPYPESPARLLAFSGFHPAVYSCPNEAFQVAKRFWITRAHTMFQLGSAQDWSVNATGMGILSPDLATWPAVTACEMVTEDIFVVTTCSSEALAAAGTSTDDRFQGGSTTAPISQPHSNVQYLVVAATGEVIASSLSAHEVANGQEATRPVIHGCALRADWSAFIQSRQSVPEACDHPPFPKPARPSLISHVKTKDATAFPQGINKAWAGAFDTPQAALAVAARAVLASCALNSLSGIKLDALQMDGLWNNNLTSPSASTKKDIELYLAESHHVLSVHLPPPPFSPALAVVHRGSGKSDYVLRDTGHVVGDEDGGVTPLWQGLLGVDYKGVEVADVMGFWQGWERRLQADVV</sequence>
<dbReference type="RefSeq" id="XP_028471831.1">
    <property type="nucleotide sequence ID" value="XM_028620956.1"/>
</dbReference>